<feature type="coiled-coil region" evidence="1">
    <location>
        <begin position="45"/>
        <end position="83"/>
    </location>
</feature>
<reference evidence="2 3" key="1">
    <citation type="submission" date="2024-06" db="EMBL/GenBank/DDBJ databases">
        <title>The draft genome of Grus japonensis, version 3.</title>
        <authorList>
            <person name="Nabeshima K."/>
            <person name="Suzuki S."/>
            <person name="Onuma M."/>
        </authorList>
    </citation>
    <scope>NUCLEOTIDE SEQUENCE [LARGE SCALE GENOMIC DNA]</scope>
    <source>
        <strain evidence="2 3">451A</strain>
    </source>
</reference>
<comment type="caution">
    <text evidence="2">The sequence shown here is derived from an EMBL/GenBank/DDBJ whole genome shotgun (WGS) entry which is preliminary data.</text>
</comment>
<evidence type="ECO:0000256" key="1">
    <source>
        <dbReference type="SAM" id="Coils"/>
    </source>
</evidence>
<gene>
    <name evidence="2" type="ORF">GRJ2_003143600</name>
</gene>
<dbReference type="AlphaFoldDB" id="A0ABC9Y9P9"/>
<name>A0ABC9Y9P9_GRUJA</name>
<keyword evidence="1" id="KW-0175">Coiled coil</keyword>
<protein>
    <submittedName>
        <fullName evidence="2">Uncharacterized protein</fullName>
    </submittedName>
</protein>
<organism evidence="2 3">
    <name type="scientific">Grus japonensis</name>
    <name type="common">Japanese crane</name>
    <name type="synonym">Red-crowned crane</name>
    <dbReference type="NCBI Taxonomy" id="30415"/>
    <lineage>
        <taxon>Eukaryota</taxon>
        <taxon>Metazoa</taxon>
        <taxon>Chordata</taxon>
        <taxon>Craniata</taxon>
        <taxon>Vertebrata</taxon>
        <taxon>Euteleostomi</taxon>
        <taxon>Archelosauria</taxon>
        <taxon>Archosauria</taxon>
        <taxon>Dinosauria</taxon>
        <taxon>Saurischia</taxon>
        <taxon>Theropoda</taxon>
        <taxon>Coelurosauria</taxon>
        <taxon>Aves</taxon>
        <taxon>Neognathae</taxon>
        <taxon>Neoaves</taxon>
        <taxon>Gruiformes</taxon>
        <taxon>Gruidae</taxon>
        <taxon>Grus</taxon>
    </lineage>
</organism>
<sequence>MSALHKDAKLRAGKGKVIISAVLGASLVAAVESREQQCTVESQMIQSLQDLVQSLQGQVKSLKDQLEAERTQANHLQSTLKEQVLVGKDSPRPPGKRIEYSYNELEEAKSRLDKSDVPTSFLRPLVKTEFKYEDDEDEFPQITTKEVPYSAIELAKLKKDFGRNPEESETEYVWRVSLSGGTRYC</sequence>
<accession>A0ABC9Y9P9</accession>
<keyword evidence="3" id="KW-1185">Reference proteome</keyword>
<dbReference type="Gene3D" id="1.20.5.730">
    <property type="entry name" value="Single helix bin"/>
    <property type="match status" value="1"/>
</dbReference>
<dbReference type="Proteomes" id="UP001623348">
    <property type="component" value="Unassembled WGS sequence"/>
</dbReference>
<evidence type="ECO:0000313" key="3">
    <source>
        <dbReference type="Proteomes" id="UP001623348"/>
    </source>
</evidence>
<proteinExistence type="predicted"/>
<dbReference type="EMBL" id="BAAFJT010000130">
    <property type="protein sequence ID" value="GAB0206780.1"/>
    <property type="molecule type" value="Genomic_DNA"/>
</dbReference>
<evidence type="ECO:0000313" key="2">
    <source>
        <dbReference type="EMBL" id="GAB0206780.1"/>
    </source>
</evidence>